<reference evidence="6 7" key="1">
    <citation type="journal article" date="2011" name="J. Bacteriol.">
        <title>Complete genome sequence of the cellulose-degrading bacterium Cellulosilyticum lentocellum.</title>
        <authorList>
            <consortium name="US DOE Joint Genome Institute"/>
            <person name="Miller D.A."/>
            <person name="Suen G."/>
            <person name="Bruce D."/>
            <person name="Copeland A."/>
            <person name="Cheng J.F."/>
            <person name="Detter C."/>
            <person name="Goodwin L.A."/>
            <person name="Han C.S."/>
            <person name="Hauser L.J."/>
            <person name="Land M.L."/>
            <person name="Lapidus A."/>
            <person name="Lucas S."/>
            <person name="Meincke L."/>
            <person name="Pitluck S."/>
            <person name="Tapia R."/>
            <person name="Teshima H."/>
            <person name="Woyke T."/>
            <person name="Fox B.G."/>
            <person name="Angert E.R."/>
            <person name="Currie C.R."/>
        </authorList>
    </citation>
    <scope>NUCLEOTIDE SEQUENCE [LARGE SCALE GENOMIC DNA]</scope>
    <source>
        <strain evidence="7">ATCC 49066 / DSM 5427 / NCIMB 11756 / RHM5</strain>
    </source>
</reference>
<dbReference type="HOGENOM" id="CLU_275534_0_0_9"/>
<evidence type="ECO:0000256" key="1">
    <source>
        <dbReference type="ARBA" id="ARBA00008239"/>
    </source>
</evidence>
<dbReference type="RefSeq" id="WP_013655404.1">
    <property type="nucleotide sequence ID" value="NC_015275.1"/>
</dbReference>
<dbReference type="Proteomes" id="UP000008467">
    <property type="component" value="Chromosome"/>
</dbReference>
<dbReference type="GO" id="GO:0005524">
    <property type="term" value="F:ATP binding"/>
    <property type="evidence" value="ECO:0007669"/>
    <property type="project" value="UniProtKB-KW"/>
</dbReference>
<evidence type="ECO:0000313" key="6">
    <source>
        <dbReference type="EMBL" id="ADZ82103.1"/>
    </source>
</evidence>
<dbReference type="Pfam" id="PF24391">
    <property type="entry name" value="HD-CE"/>
    <property type="match status" value="1"/>
</dbReference>
<dbReference type="InterPro" id="IPR036890">
    <property type="entry name" value="HATPase_C_sf"/>
</dbReference>
<keyword evidence="4" id="KW-0143">Chaperone</keyword>
<name>F2JJR1_CELLD</name>
<dbReference type="eggNOG" id="COG0326">
    <property type="taxonomic scope" value="Bacteria"/>
</dbReference>
<dbReference type="SUPFAM" id="SSF55874">
    <property type="entry name" value="ATPase domain of HSP90 chaperone/DNA topoisomerase II/histidine kinase"/>
    <property type="match status" value="1"/>
</dbReference>
<evidence type="ECO:0000256" key="4">
    <source>
        <dbReference type="ARBA" id="ARBA00023186"/>
    </source>
</evidence>
<dbReference type="KEGG" id="cle:Clole_0356"/>
<dbReference type="GO" id="GO:0016887">
    <property type="term" value="F:ATP hydrolysis activity"/>
    <property type="evidence" value="ECO:0007669"/>
    <property type="project" value="InterPro"/>
</dbReference>
<comment type="similarity">
    <text evidence="1">Belongs to the heat shock protein 90 family.</text>
</comment>
<dbReference type="PANTHER" id="PTHR11528">
    <property type="entry name" value="HEAT SHOCK PROTEIN 90 FAMILY MEMBER"/>
    <property type="match status" value="1"/>
</dbReference>
<dbReference type="InterPro" id="IPR056471">
    <property type="entry name" value="HD-CE"/>
</dbReference>
<keyword evidence="7" id="KW-1185">Reference proteome</keyword>
<sequence>MRIEEQIECILKQCQSEKLNSIWRVTKEIIKDTKDHLKQITTQMSSFDIHDEEHSKKVINIIENLLGENIEKISFYELLLIYMSAYIHDAAMALPAWEDILIRAVEGTEEIYDNTLGFRVLNDFKPVHKFEEAIKIIQDNKDKLYGTYQNAKNYIFIENTENKLIEDLAMLLCDYERFRNGYVDELKKYKTDTTQYLNYSKMIRCEFIRSTHHIRIQQCIKGIKRKYVGIIDSFSIEKFIDDIGNICRGHGEQISYVLELNTRSKVTEEMQGNIQFVAMLLRLGDVIHFSADRAPMSLFAEKNITDETSLKHWKAKFQELRYDFYNRCNHTYVKFSAYCSLPSIYYFIQDYMDWIDDEISNYYTLKQKWDYNRLENIQCYNINIGDKVDRSEIAFDNSIFTPNNSMKFTLEQSKILELLMGIQLYKDKYLCLREIYQNSLDATKCMIAYNKTKGIKEETFIEFGIGEDYIDDSSRKYIYCLDHGTGMDEYIIENFLLHIGNSYYKSREFKKKNIEWCEGVKPTSQFGIGLLSGYMIADKIGITTRYHKSGSKLISFILEGVNEHCYYVTPSRVEDEKIGGHGTIIKLYLNSEIITKINNKYINKLPLLFMSNNDEFIRSYIEEDYYKNNLSYLLCTNIVIENKDIPIYIVDEHGDRRRILSGCNIFDYRDYPEIQKSDVVNLLSGYPRERDNMDFYNNIVEARDKIKDYIIEINTESLQIYSHLSLPNKGMNNSDLKIYSYSEFLGKNEARILVDGIIIYDRTLSKNDIKEILGRDIVENSILNFIGDKRPVLSVDRNSIISMPQVQDELNNIRQEYINEVVQCICKHVQDNGISIDSDEMNIILEIIVNKFPTLSGAIIKRLCNTKVSEAVIAKDVWQDIGIKIEDIIQGQELEIRNCDFRDYMDVSRQIILGKAIGAKMVSVRDNCLKLAGGEFIEFPVPRHSWRESNNSLTSLVICADEWSGIVSEYDIVSNIWPIVSKDLYKSLELDYEIQEIVEGRSKTISDSGNAIQAIAQFDPVLINPRVGIGIKKDTWKKSKCMVGEFDQIAGGFWLFELNNFGRMVREQNKDYVLYAYIAPRKLSNEEEIRVEELKEKDPEYVKGVYEGWSILFIGAIEKYVILPGIQTRGDMLKSVPKSYLEMKVGTTYYNTDGTKAFE</sequence>
<dbReference type="Gene3D" id="3.30.565.10">
    <property type="entry name" value="Histidine kinase-like ATPase, C-terminal domain"/>
    <property type="match status" value="1"/>
</dbReference>
<dbReference type="InterPro" id="IPR020575">
    <property type="entry name" value="Hsp90_N"/>
</dbReference>
<dbReference type="GO" id="GO:0051082">
    <property type="term" value="F:unfolded protein binding"/>
    <property type="evidence" value="ECO:0007669"/>
    <property type="project" value="InterPro"/>
</dbReference>
<keyword evidence="2" id="KW-0547">Nucleotide-binding</keyword>
<organism evidence="6 7">
    <name type="scientific">Cellulosilyticum lentocellum (strain ATCC 49066 / DSM 5427 / NCIMB 11756 / RHM5)</name>
    <name type="common">Clostridium lentocellum</name>
    <dbReference type="NCBI Taxonomy" id="642492"/>
    <lineage>
        <taxon>Bacteria</taxon>
        <taxon>Bacillati</taxon>
        <taxon>Bacillota</taxon>
        <taxon>Clostridia</taxon>
        <taxon>Lachnospirales</taxon>
        <taxon>Cellulosilyticaceae</taxon>
        <taxon>Cellulosilyticum</taxon>
    </lineage>
</organism>
<keyword evidence="3" id="KW-0067">ATP-binding</keyword>
<dbReference type="STRING" id="642492.Clole_0356"/>
<dbReference type="InterPro" id="IPR001404">
    <property type="entry name" value="Hsp90_fam"/>
</dbReference>
<evidence type="ECO:0000259" key="5">
    <source>
        <dbReference type="Pfam" id="PF24391"/>
    </source>
</evidence>
<proteinExistence type="inferred from homology"/>
<dbReference type="AlphaFoldDB" id="F2JJR1"/>
<dbReference type="PRINTS" id="PR00775">
    <property type="entry name" value="HEATSHOCK90"/>
</dbReference>
<feature type="domain" description="HD-CE" evidence="5">
    <location>
        <begin position="47"/>
        <end position="361"/>
    </location>
</feature>
<dbReference type="EMBL" id="CP002582">
    <property type="protein sequence ID" value="ADZ82103.1"/>
    <property type="molecule type" value="Genomic_DNA"/>
</dbReference>
<evidence type="ECO:0000313" key="7">
    <source>
        <dbReference type="Proteomes" id="UP000008467"/>
    </source>
</evidence>
<protein>
    <recommendedName>
        <fullName evidence="5">HD-CE domain-containing protein</fullName>
    </recommendedName>
</protein>
<evidence type="ECO:0000256" key="2">
    <source>
        <dbReference type="ARBA" id="ARBA00022741"/>
    </source>
</evidence>
<evidence type="ECO:0000256" key="3">
    <source>
        <dbReference type="ARBA" id="ARBA00022840"/>
    </source>
</evidence>
<gene>
    <name evidence="6" type="ordered locus">Clole_0356</name>
</gene>
<dbReference type="GO" id="GO:0140662">
    <property type="term" value="F:ATP-dependent protein folding chaperone"/>
    <property type="evidence" value="ECO:0007669"/>
    <property type="project" value="InterPro"/>
</dbReference>
<accession>F2JJR1</accession>